<name>A0A4Y8SF42_9SPHI</name>
<dbReference type="InterPro" id="IPR041329">
    <property type="entry name" value="YubB_C"/>
</dbReference>
<dbReference type="AlphaFoldDB" id="A0A4Y8SF42"/>
<dbReference type="OrthoDB" id="1248468at2"/>
<feature type="domain" description="YubB ferredoxin-like" evidence="1">
    <location>
        <begin position="57"/>
        <end position="105"/>
    </location>
</feature>
<proteinExistence type="predicted"/>
<keyword evidence="3" id="KW-1185">Reference proteome</keyword>
<reference evidence="2 3" key="1">
    <citation type="journal article" date="2017" name="Int. J. Syst. Evol. Microbiol.">
        <title>Mucilaginibacterpsychrotolerans sp. nov., isolated from peatlands.</title>
        <authorList>
            <person name="Deng Y."/>
            <person name="Shen L."/>
            <person name="Xu B."/>
            <person name="Liu Y."/>
            <person name="Gu Z."/>
            <person name="Liu H."/>
            <person name="Zhou Y."/>
        </authorList>
    </citation>
    <scope>NUCLEOTIDE SEQUENCE [LARGE SCALE GENOMIC DNA]</scope>
    <source>
        <strain evidence="2 3">NH7-4</strain>
    </source>
</reference>
<protein>
    <recommendedName>
        <fullName evidence="1">YubB ferredoxin-like domain-containing protein</fullName>
    </recommendedName>
</protein>
<evidence type="ECO:0000259" key="1">
    <source>
        <dbReference type="Pfam" id="PF18406"/>
    </source>
</evidence>
<gene>
    <name evidence="2" type="ORF">E2R66_13330</name>
</gene>
<comment type="caution">
    <text evidence="2">The sequence shown here is derived from an EMBL/GenBank/DDBJ whole genome shotgun (WGS) entry which is preliminary data.</text>
</comment>
<sequence length="106" mass="12345">MANWCHNGVRFTGEPEKVAAIMAFMEHTREQQEEHHNYELPDYIDAKNKGMVEIYAKGDEVHFRSAWEPTLKALCQIADHYGVGYVNKFEEPGMFVYGKVYYHEGN</sequence>
<dbReference type="Proteomes" id="UP000297540">
    <property type="component" value="Unassembled WGS sequence"/>
</dbReference>
<dbReference type="Gene3D" id="3.30.70.1270">
    <property type="entry name" value="Api92-like domains"/>
    <property type="match status" value="1"/>
</dbReference>
<evidence type="ECO:0000313" key="2">
    <source>
        <dbReference type="EMBL" id="TFF37064.1"/>
    </source>
</evidence>
<dbReference type="EMBL" id="SOZE01000012">
    <property type="protein sequence ID" value="TFF37064.1"/>
    <property type="molecule type" value="Genomic_DNA"/>
</dbReference>
<accession>A0A4Y8SF42</accession>
<dbReference type="RefSeq" id="WP_133231582.1">
    <property type="nucleotide sequence ID" value="NZ_SOZE01000012.1"/>
</dbReference>
<dbReference type="Pfam" id="PF18406">
    <property type="entry name" value="DUF1281_C"/>
    <property type="match status" value="1"/>
</dbReference>
<evidence type="ECO:0000313" key="3">
    <source>
        <dbReference type="Proteomes" id="UP000297540"/>
    </source>
</evidence>
<organism evidence="2 3">
    <name type="scientific">Mucilaginibacter psychrotolerans</name>
    <dbReference type="NCBI Taxonomy" id="1524096"/>
    <lineage>
        <taxon>Bacteria</taxon>
        <taxon>Pseudomonadati</taxon>
        <taxon>Bacteroidota</taxon>
        <taxon>Sphingobacteriia</taxon>
        <taxon>Sphingobacteriales</taxon>
        <taxon>Sphingobacteriaceae</taxon>
        <taxon>Mucilaginibacter</taxon>
    </lineage>
</organism>